<evidence type="ECO:0000256" key="2">
    <source>
        <dbReference type="ARBA" id="ARBA00022908"/>
    </source>
</evidence>
<dbReference type="Pfam" id="PF00589">
    <property type="entry name" value="Phage_integrase"/>
    <property type="match status" value="1"/>
</dbReference>
<dbReference type="InterPro" id="IPR028259">
    <property type="entry name" value="AP2-like_int_N"/>
</dbReference>
<dbReference type="InterPro" id="IPR013762">
    <property type="entry name" value="Integrase-like_cat_sf"/>
</dbReference>
<sequence>MKKSPTIRTRKRGEKWYYSFEAGIVDGKRKQVSKGGFLTEADAEEAGMEAYVAWKHGNIGIVSEKITLADFLHSWLENAIRPNVKRNTYINYKIAIDARIIPHIGSIAIQELRPLYIDQWITKLAKRGLSRGTLSITKGILSAALNYAIYPAELISSNPSLAIKLPRTAPRRVTKRTIITPDQLASLLNDFPVGHKYRIPVLLAYHTGARIGEILGLEWQDIDLDKKSIRIRQQLQNCREVQVYFFESPKTESSYRDFYIDSKLVSELKKWKMAQGAARMKRGEAYQLIYEDKDRQAFSLPVSEDCPAGAVYKDLVCTDQTGLFIKYPALSRVLRRYGLNAHSFRHTHTTELAAYGALPTDIAARLGHHDATMVNKLYAHDTEAMKQATVNIIEKSIVRYQ</sequence>
<protein>
    <submittedName>
        <fullName evidence="8">Phage integrase family protein</fullName>
    </submittedName>
</protein>
<dbReference type="InterPro" id="IPR002104">
    <property type="entry name" value="Integrase_catalytic"/>
</dbReference>
<dbReference type="PROSITE" id="PS51900">
    <property type="entry name" value="CB"/>
    <property type="match status" value="1"/>
</dbReference>
<evidence type="ECO:0000256" key="1">
    <source>
        <dbReference type="ARBA" id="ARBA00008857"/>
    </source>
</evidence>
<feature type="domain" description="Core-binding (CB)" evidence="7">
    <location>
        <begin position="66"/>
        <end position="149"/>
    </location>
</feature>
<dbReference type="InterPro" id="IPR050090">
    <property type="entry name" value="Tyrosine_recombinase_XerCD"/>
</dbReference>
<proteinExistence type="inferred from homology"/>
<name>A0A1H0P3H7_SELRU</name>
<accession>A0A1H0P3H7</accession>
<dbReference type="InterPro" id="IPR010998">
    <property type="entry name" value="Integrase_recombinase_N"/>
</dbReference>
<dbReference type="RefSeq" id="WP_074571446.1">
    <property type="nucleotide sequence ID" value="NZ_FNJQ01000004.1"/>
</dbReference>
<keyword evidence="2" id="KW-0229">DNA integration</keyword>
<evidence type="ECO:0000256" key="3">
    <source>
        <dbReference type="ARBA" id="ARBA00023125"/>
    </source>
</evidence>
<dbReference type="PANTHER" id="PTHR30349:SF64">
    <property type="entry name" value="PROPHAGE INTEGRASE INTD-RELATED"/>
    <property type="match status" value="1"/>
</dbReference>
<organism evidence="8 9">
    <name type="scientific">Selenomonas ruminantium</name>
    <dbReference type="NCBI Taxonomy" id="971"/>
    <lineage>
        <taxon>Bacteria</taxon>
        <taxon>Bacillati</taxon>
        <taxon>Bacillota</taxon>
        <taxon>Negativicutes</taxon>
        <taxon>Selenomonadales</taxon>
        <taxon>Selenomonadaceae</taxon>
        <taxon>Selenomonas</taxon>
    </lineage>
</organism>
<evidence type="ECO:0000259" key="7">
    <source>
        <dbReference type="PROSITE" id="PS51900"/>
    </source>
</evidence>
<evidence type="ECO:0000313" key="8">
    <source>
        <dbReference type="EMBL" id="SDO99514.1"/>
    </source>
</evidence>
<dbReference type="Gene3D" id="1.10.443.10">
    <property type="entry name" value="Intergrase catalytic core"/>
    <property type="match status" value="1"/>
</dbReference>
<dbReference type="GO" id="GO:0006310">
    <property type="term" value="P:DNA recombination"/>
    <property type="evidence" value="ECO:0007669"/>
    <property type="project" value="UniProtKB-KW"/>
</dbReference>
<evidence type="ECO:0000256" key="5">
    <source>
        <dbReference type="PROSITE-ProRule" id="PRU01248"/>
    </source>
</evidence>
<dbReference type="Pfam" id="PF14659">
    <property type="entry name" value="Phage_int_SAM_3"/>
    <property type="match status" value="1"/>
</dbReference>
<evidence type="ECO:0000313" key="9">
    <source>
        <dbReference type="Proteomes" id="UP000182412"/>
    </source>
</evidence>
<dbReference type="PROSITE" id="PS51898">
    <property type="entry name" value="TYR_RECOMBINASE"/>
    <property type="match status" value="1"/>
</dbReference>
<dbReference type="OrthoDB" id="9803188at2"/>
<gene>
    <name evidence="8" type="ORF">SAMN05216366_10494</name>
</gene>
<dbReference type="InterPro" id="IPR011010">
    <property type="entry name" value="DNA_brk_join_enz"/>
</dbReference>
<dbReference type="GO" id="GO:0003677">
    <property type="term" value="F:DNA binding"/>
    <property type="evidence" value="ECO:0007669"/>
    <property type="project" value="UniProtKB-UniRule"/>
</dbReference>
<keyword evidence="4" id="KW-0233">DNA recombination</keyword>
<evidence type="ECO:0000256" key="4">
    <source>
        <dbReference type="ARBA" id="ARBA00023172"/>
    </source>
</evidence>
<dbReference type="SUPFAM" id="SSF56349">
    <property type="entry name" value="DNA breaking-rejoining enzymes"/>
    <property type="match status" value="1"/>
</dbReference>
<dbReference type="AlphaFoldDB" id="A0A1H0P3H7"/>
<dbReference type="InterPro" id="IPR044068">
    <property type="entry name" value="CB"/>
</dbReference>
<keyword evidence="3 5" id="KW-0238">DNA-binding</keyword>
<dbReference type="InterPro" id="IPR004107">
    <property type="entry name" value="Integrase_SAM-like_N"/>
</dbReference>
<dbReference type="Pfam" id="PF14657">
    <property type="entry name" value="Arm-DNA-bind_4"/>
    <property type="match status" value="1"/>
</dbReference>
<dbReference type="GO" id="GO:0015074">
    <property type="term" value="P:DNA integration"/>
    <property type="evidence" value="ECO:0007669"/>
    <property type="project" value="UniProtKB-KW"/>
</dbReference>
<dbReference type="Proteomes" id="UP000182412">
    <property type="component" value="Unassembled WGS sequence"/>
</dbReference>
<dbReference type="EMBL" id="FNJQ01000004">
    <property type="protein sequence ID" value="SDO99514.1"/>
    <property type="molecule type" value="Genomic_DNA"/>
</dbReference>
<dbReference type="Gene3D" id="1.10.150.130">
    <property type="match status" value="1"/>
</dbReference>
<dbReference type="CDD" id="cd01189">
    <property type="entry name" value="INT_ICEBs1_C_like"/>
    <property type="match status" value="1"/>
</dbReference>
<comment type="similarity">
    <text evidence="1">Belongs to the 'phage' integrase family.</text>
</comment>
<dbReference type="PANTHER" id="PTHR30349">
    <property type="entry name" value="PHAGE INTEGRASE-RELATED"/>
    <property type="match status" value="1"/>
</dbReference>
<evidence type="ECO:0000259" key="6">
    <source>
        <dbReference type="PROSITE" id="PS51898"/>
    </source>
</evidence>
<feature type="domain" description="Tyr recombinase" evidence="6">
    <location>
        <begin position="174"/>
        <end position="391"/>
    </location>
</feature>
<reference evidence="8 9" key="1">
    <citation type="submission" date="2016-10" db="EMBL/GenBank/DDBJ databases">
        <authorList>
            <person name="de Groot N.N."/>
        </authorList>
    </citation>
    <scope>NUCLEOTIDE SEQUENCE [LARGE SCALE GENOMIC DNA]</scope>
    <source>
        <strain evidence="8 9">S137</strain>
    </source>
</reference>